<proteinExistence type="predicted"/>
<gene>
    <name evidence="1" type="ORF">Pan181_29340</name>
</gene>
<reference evidence="1 2" key="1">
    <citation type="submission" date="2019-02" db="EMBL/GenBank/DDBJ databases">
        <title>Deep-cultivation of Planctomycetes and their phenomic and genomic characterization uncovers novel biology.</title>
        <authorList>
            <person name="Wiegand S."/>
            <person name="Jogler M."/>
            <person name="Boedeker C."/>
            <person name="Pinto D."/>
            <person name="Vollmers J."/>
            <person name="Rivas-Marin E."/>
            <person name="Kohn T."/>
            <person name="Peeters S.H."/>
            <person name="Heuer A."/>
            <person name="Rast P."/>
            <person name="Oberbeckmann S."/>
            <person name="Bunk B."/>
            <person name="Jeske O."/>
            <person name="Meyerdierks A."/>
            <person name="Storesund J.E."/>
            <person name="Kallscheuer N."/>
            <person name="Luecker S."/>
            <person name="Lage O.M."/>
            <person name="Pohl T."/>
            <person name="Merkel B.J."/>
            <person name="Hornburger P."/>
            <person name="Mueller R.-W."/>
            <person name="Bruemmer F."/>
            <person name="Labrenz M."/>
            <person name="Spormann A.M."/>
            <person name="Op den Camp H."/>
            <person name="Overmann J."/>
            <person name="Amann R."/>
            <person name="Jetten M.S.M."/>
            <person name="Mascher T."/>
            <person name="Medema M.H."/>
            <person name="Devos D.P."/>
            <person name="Kaster A.-K."/>
            <person name="Ovreas L."/>
            <person name="Rohde M."/>
            <person name="Galperin M.Y."/>
            <person name="Jogler C."/>
        </authorList>
    </citation>
    <scope>NUCLEOTIDE SEQUENCE [LARGE SCALE GENOMIC DNA]</scope>
    <source>
        <strain evidence="1 2">Pan181</strain>
    </source>
</reference>
<evidence type="ECO:0000313" key="2">
    <source>
        <dbReference type="Proteomes" id="UP000315750"/>
    </source>
</evidence>
<sequence>MIRPKHDLGQFPWARSKFRYVVTPDVVARKSDFFDYAAKHGAWYFSTDDNAYCHITQTPLILIPGAGTTAGNPQPTIAMDHLVIAKADSETHAYADDGTRLSSLIAVGKLQPLLDCEVAGCFNLAVPGQLRCKQHE</sequence>
<dbReference type="EMBL" id="CP036278">
    <property type="protein sequence ID" value="QDU56724.1"/>
    <property type="molecule type" value="Genomic_DNA"/>
</dbReference>
<keyword evidence="2" id="KW-1185">Reference proteome</keyword>
<organism evidence="1 2">
    <name type="scientific">Aeoliella mucimassa</name>
    <dbReference type="NCBI Taxonomy" id="2527972"/>
    <lineage>
        <taxon>Bacteria</taxon>
        <taxon>Pseudomonadati</taxon>
        <taxon>Planctomycetota</taxon>
        <taxon>Planctomycetia</taxon>
        <taxon>Pirellulales</taxon>
        <taxon>Lacipirellulaceae</taxon>
        <taxon>Aeoliella</taxon>
    </lineage>
</organism>
<dbReference type="KEGG" id="amuc:Pan181_29340"/>
<protein>
    <submittedName>
        <fullName evidence="1">Uncharacterized protein</fullName>
    </submittedName>
</protein>
<evidence type="ECO:0000313" key="1">
    <source>
        <dbReference type="EMBL" id="QDU56724.1"/>
    </source>
</evidence>
<dbReference type="AlphaFoldDB" id="A0A518APS7"/>
<name>A0A518APS7_9BACT</name>
<accession>A0A518APS7</accession>
<dbReference type="Proteomes" id="UP000315750">
    <property type="component" value="Chromosome"/>
</dbReference>